<accession>A0A2P5FGT2</accession>
<dbReference type="EMBL" id="JXTC01000035">
    <property type="protein sequence ID" value="PON96976.1"/>
    <property type="molecule type" value="Genomic_DNA"/>
</dbReference>
<dbReference type="InParanoid" id="A0A2P5FGT2"/>
<dbReference type="Proteomes" id="UP000237000">
    <property type="component" value="Unassembled WGS sequence"/>
</dbReference>
<keyword evidence="2" id="KW-1185">Reference proteome</keyword>
<name>A0A2P5FGT2_TREOI</name>
<organism evidence="1 2">
    <name type="scientific">Trema orientale</name>
    <name type="common">Charcoal tree</name>
    <name type="synonym">Celtis orientalis</name>
    <dbReference type="NCBI Taxonomy" id="63057"/>
    <lineage>
        <taxon>Eukaryota</taxon>
        <taxon>Viridiplantae</taxon>
        <taxon>Streptophyta</taxon>
        <taxon>Embryophyta</taxon>
        <taxon>Tracheophyta</taxon>
        <taxon>Spermatophyta</taxon>
        <taxon>Magnoliopsida</taxon>
        <taxon>eudicotyledons</taxon>
        <taxon>Gunneridae</taxon>
        <taxon>Pentapetalae</taxon>
        <taxon>rosids</taxon>
        <taxon>fabids</taxon>
        <taxon>Rosales</taxon>
        <taxon>Cannabaceae</taxon>
        <taxon>Trema</taxon>
    </lineage>
</organism>
<sequence>MVSTSLPQGRLKPLRSFIKPRKRAIIGKCPLGQSMCHSITHPRGINNLTVRAQSGTEELRGLWERKVPLQELDSKKSTNSFGHVLCDNSFSSLNPARFSTSFTSVVYSDADLLLRSGFRTWQTLVRYEYFTLIV</sequence>
<comment type="caution">
    <text evidence="1">The sequence shown here is derived from an EMBL/GenBank/DDBJ whole genome shotgun (WGS) entry which is preliminary data.</text>
</comment>
<proteinExistence type="predicted"/>
<reference evidence="2" key="1">
    <citation type="submission" date="2016-06" db="EMBL/GenBank/DDBJ databases">
        <title>Parallel loss of symbiosis genes in relatives of nitrogen-fixing non-legume Parasponia.</title>
        <authorList>
            <person name="Van Velzen R."/>
            <person name="Holmer R."/>
            <person name="Bu F."/>
            <person name="Rutten L."/>
            <person name="Van Zeijl A."/>
            <person name="Liu W."/>
            <person name="Santuari L."/>
            <person name="Cao Q."/>
            <person name="Sharma T."/>
            <person name="Shen D."/>
            <person name="Roswanjaya Y."/>
            <person name="Wardhani T."/>
            <person name="Kalhor M.S."/>
            <person name="Jansen J."/>
            <person name="Van den Hoogen J."/>
            <person name="Gungor B."/>
            <person name="Hartog M."/>
            <person name="Hontelez J."/>
            <person name="Verver J."/>
            <person name="Yang W.-C."/>
            <person name="Schijlen E."/>
            <person name="Repin R."/>
            <person name="Schilthuizen M."/>
            <person name="Schranz E."/>
            <person name="Heidstra R."/>
            <person name="Miyata K."/>
            <person name="Fedorova E."/>
            <person name="Kohlen W."/>
            <person name="Bisseling T."/>
            <person name="Smit S."/>
            <person name="Geurts R."/>
        </authorList>
    </citation>
    <scope>NUCLEOTIDE SEQUENCE [LARGE SCALE GENOMIC DNA]</scope>
    <source>
        <strain evidence="2">cv. RG33-2</strain>
    </source>
</reference>
<gene>
    <name evidence="1" type="ORF">TorRG33x02_073550</name>
</gene>
<dbReference type="AlphaFoldDB" id="A0A2P5FGT2"/>
<evidence type="ECO:0000313" key="2">
    <source>
        <dbReference type="Proteomes" id="UP000237000"/>
    </source>
</evidence>
<evidence type="ECO:0000313" key="1">
    <source>
        <dbReference type="EMBL" id="PON96976.1"/>
    </source>
</evidence>
<protein>
    <submittedName>
        <fullName evidence="1">Uncharacterized protein</fullName>
    </submittedName>
</protein>